<keyword evidence="12" id="KW-1185">Reference proteome</keyword>
<dbReference type="EC" id="5.2.1.8" evidence="9"/>
<dbReference type="SUPFAM" id="SSF54534">
    <property type="entry name" value="FKBP-like"/>
    <property type="match status" value="1"/>
</dbReference>
<dbReference type="InterPro" id="IPR046357">
    <property type="entry name" value="PPIase_dom_sf"/>
</dbReference>
<comment type="similarity">
    <text evidence="3 9">Belongs to the FKBP-type PPIase family.</text>
</comment>
<dbReference type="InterPro" id="IPR001179">
    <property type="entry name" value="PPIase_FKBP_dom"/>
</dbReference>
<evidence type="ECO:0000256" key="5">
    <source>
        <dbReference type="ARBA" id="ARBA00023110"/>
    </source>
</evidence>
<sequence>MTERKFMLYLLPALLLVFACVLASGCTGADQRVNSQGVGPDDKNSQVTAQAGDKVSVYYKGTLDDGEIFDQSKEGNPLVFILGSGRMIKGFDDAVSGMKAGEVKTVTLTPDVAYGEYDEALLFPADRSTFPEGEEPEVGQQFYISDNSGRQYPVTIADITEDEIILDANHKLAGKNLTFEITLASVER</sequence>
<dbReference type="PANTHER" id="PTHR47861">
    <property type="entry name" value="FKBP-TYPE PEPTIDYL-PROLYL CIS-TRANS ISOMERASE SLYD"/>
    <property type="match status" value="1"/>
</dbReference>
<evidence type="ECO:0000256" key="8">
    <source>
        <dbReference type="PROSITE-ProRule" id="PRU00277"/>
    </source>
</evidence>
<dbReference type="PROSITE" id="PS51257">
    <property type="entry name" value="PROKAR_LIPOPROTEIN"/>
    <property type="match status" value="1"/>
</dbReference>
<dbReference type="STRING" id="937775.Metlim_0057"/>
<evidence type="ECO:0000256" key="7">
    <source>
        <dbReference type="ARBA" id="ARBA00023235"/>
    </source>
</evidence>
<protein>
    <recommendedName>
        <fullName evidence="9">Peptidyl-prolyl cis-trans isomerase</fullName>
        <ecNumber evidence="9">5.2.1.8</ecNumber>
    </recommendedName>
</protein>
<dbReference type="GO" id="GO:0003755">
    <property type="term" value="F:peptidyl-prolyl cis-trans isomerase activity"/>
    <property type="evidence" value="ECO:0007669"/>
    <property type="project" value="UniProtKB-UniRule"/>
</dbReference>
<evidence type="ECO:0000256" key="3">
    <source>
        <dbReference type="ARBA" id="ARBA00006577"/>
    </source>
</evidence>
<evidence type="ECO:0000313" key="11">
    <source>
        <dbReference type="EMBL" id="EHQ34210.1"/>
    </source>
</evidence>
<evidence type="ECO:0000256" key="9">
    <source>
        <dbReference type="RuleBase" id="RU003915"/>
    </source>
</evidence>
<dbReference type="PROSITE" id="PS50059">
    <property type="entry name" value="FKBP_PPIASE"/>
    <property type="match status" value="1"/>
</dbReference>
<evidence type="ECO:0000313" key="12">
    <source>
        <dbReference type="Proteomes" id="UP000005741"/>
    </source>
</evidence>
<dbReference type="AlphaFoldDB" id="H1YYB5"/>
<comment type="subcellular location">
    <subcellularLocation>
        <location evidence="2">Cytoplasm</location>
    </subcellularLocation>
</comment>
<evidence type="ECO:0000256" key="2">
    <source>
        <dbReference type="ARBA" id="ARBA00004496"/>
    </source>
</evidence>
<organism evidence="11 12">
    <name type="scientific">Methanoplanus limicola DSM 2279</name>
    <dbReference type="NCBI Taxonomy" id="937775"/>
    <lineage>
        <taxon>Archaea</taxon>
        <taxon>Methanobacteriati</taxon>
        <taxon>Methanobacteriota</taxon>
        <taxon>Stenosarchaea group</taxon>
        <taxon>Methanomicrobia</taxon>
        <taxon>Methanomicrobiales</taxon>
        <taxon>Methanomicrobiaceae</taxon>
        <taxon>Methanoplanus</taxon>
    </lineage>
</organism>
<dbReference type="InParanoid" id="H1YYB5"/>
<dbReference type="EMBL" id="CM001436">
    <property type="protein sequence ID" value="EHQ34210.1"/>
    <property type="molecule type" value="Genomic_DNA"/>
</dbReference>
<comment type="catalytic activity">
    <reaction evidence="1 8 9">
        <text>[protein]-peptidylproline (omega=180) = [protein]-peptidylproline (omega=0)</text>
        <dbReference type="Rhea" id="RHEA:16237"/>
        <dbReference type="Rhea" id="RHEA-COMP:10747"/>
        <dbReference type="Rhea" id="RHEA-COMP:10748"/>
        <dbReference type="ChEBI" id="CHEBI:83833"/>
        <dbReference type="ChEBI" id="CHEBI:83834"/>
        <dbReference type="EC" id="5.2.1.8"/>
    </reaction>
</comment>
<evidence type="ECO:0000256" key="1">
    <source>
        <dbReference type="ARBA" id="ARBA00000971"/>
    </source>
</evidence>
<dbReference type="HOGENOM" id="CLU_098197_2_1_2"/>
<dbReference type="GO" id="GO:0005737">
    <property type="term" value="C:cytoplasm"/>
    <property type="evidence" value="ECO:0007669"/>
    <property type="project" value="UniProtKB-SubCell"/>
</dbReference>
<dbReference type="RefSeq" id="WP_004075790.1">
    <property type="nucleotide sequence ID" value="NZ_CM001436.1"/>
</dbReference>
<dbReference type="Gene3D" id="3.10.50.40">
    <property type="match status" value="1"/>
</dbReference>
<dbReference type="Proteomes" id="UP000005741">
    <property type="component" value="Chromosome"/>
</dbReference>
<accession>H1YYB5</accession>
<dbReference type="GO" id="GO:0042026">
    <property type="term" value="P:protein refolding"/>
    <property type="evidence" value="ECO:0007669"/>
    <property type="project" value="UniProtKB-ARBA"/>
</dbReference>
<keyword evidence="6" id="KW-0143">Chaperone</keyword>
<evidence type="ECO:0000256" key="4">
    <source>
        <dbReference type="ARBA" id="ARBA00022490"/>
    </source>
</evidence>
<dbReference type="Pfam" id="PF00254">
    <property type="entry name" value="FKBP_C"/>
    <property type="match status" value="1"/>
</dbReference>
<proteinExistence type="inferred from homology"/>
<evidence type="ECO:0000259" key="10">
    <source>
        <dbReference type="PROSITE" id="PS50059"/>
    </source>
</evidence>
<dbReference type="OrthoDB" id="8615at2157"/>
<dbReference type="PANTHER" id="PTHR47861:SF3">
    <property type="entry name" value="FKBP-TYPE PEPTIDYL-PROLYL CIS-TRANS ISOMERASE SLYD"/>
    <property type="match status" value="1"/>
</dbReference>
<name>H1YYB5_9EURY</name>
<reference evidence="11 12" key="1">
    <citation type="submission" date="2011-10" db="EMBL/GenBank/DDBJ databases">
        <title>The Improved High-Quality Draft genome of Methanoplanus limicola DSM 2279.</title>
        <authorList>
            <consortium name="US DOE Joint Genome Institute (JGI-PGF)"/>
            <person name="Lucas S."/>
            <person name="Copeland A."/>
            <person name="Lapidus A."/>
            <person name="Glavina del Rio T."/>
            <person name="Dalin E."/>
            <person name="Tice H."/>
            <person name="Bruce D."/>
            <person name="Goodwin L."/>
            <person name="Pitluck S."/>
            <person name="Peters L."/>
            <person name="Mikhailova N."/>
            <person name="Lu M."/>
            <person name="Kyrpides N."/>
            <person name="Mavromatis K."/>
            <person name="Ivanova N."/>
            <person name="Markowitz V."/>
            <person name="Cheng J.-F."/>
            <person name="Hugenholtz P."/>
            <person name="Woyke T."/>
            <person name="Wu D."/>
            <person name="Wirth R."/>
            <person name="Brambilla E.-M."/>
            <person name="Klenk H.-P."/>
            <person name="Eisen J.A."/>
        </authorList>
    </citation>
    <scope>NUCLEOTIDE SEQUENCE [LARGE SCALE GENOMIC DNA]</scope>
    <source>
        <strain evidence="11 12">DSM 2279</strain>
    </source>
</reference>
<gene>
    <name evidence="11" type="ORF">Metlim_0057</name>
</gene>
<evidence type="ECO:0000256" key="6">
    <source>
        <dbReference type="ARBA" id="ARBA00023186"/>
    </source>
</evidence>
<feature type="domain" description="PPIase FKBP-type" evidence="10">
    <location>
        <begin position="52"/>
        <end position="139"/>
    </location>
</feature>
<keyword evidence="4" id="KW-0963">Cytoplasm</keyword>
<keyword evidence="5 8" id="KW-0697">Rotamase</keyword>
<keyword evidence="7 8" id="KW-0413">Isomerase</keyword>